<dbReference type="EMBL" id="CAJNDS010002612">
    <property type="protein sequence ID" value="CAE7545090.1"/>
    <property type="molecule type" value="Genomic_DNA"/>
</dbReference>
<gene>
    <name evidence="2" type="primary">mak16-a</name>
    <name evidence="2" type="ORF">SNAT2548_LOCUS30586</name>
</gene>
<protein>
    <submittedName>
        <fullName evidence="2">Mak16-a protein</fullName>
    </submittedName>
</protein>
<feature type="compositionally biased region" description="Polar residues" evidence="1">
    <location>
        <begin position="138"/>
        <end position="148"/>
    </location>
</feature>
<feature type="region of interest" description="Disordered" evidence="1">
    <location>
        <begin position="840"/>
        <end position="860"/>
    </location>
</feature>
<keyword evidence="3" id="KW-1185">Reference proteome</keyword>
<dbReference type="AlphaFoldDB" id="A0A812TX71"/>
<feature type="compositionally biased region" description="Basic and acidic residues" evidence="1">
    <location>
        <begin position="844"/>
        <end position="855"/>
    </location>
</feature>
<evidence type="ECO:0000313" key="2">
    <source>
        <dbReference type="EMBL" id="CAE7545090.1"/>
    </source>
</evidence>
<organism evidence="2 3">
    <name type="scientific">Symbiodinium natans</name>
    <dbReference type="NCBI Taxonomy" id="878477"/>
    <lineage>
        <taxon>Eukaryota</taxon>
        <taxon>Sar</taxon>
        <taxon>Alveolata</taxon>
        <taxon>Dinophyceae</taxon>
        <taxon>Suessiales</taxon>
        <taxon>Symbiodiniaceae</taxon>
        <taxon>Symbiodinium</taxon>
    </lineage>
</organism>
<dbReference type="OrthoDB" id="445666at2759"/>
<feature type="region of interest" description="Disordered" evidence="1">
    <location>
        <begin position="102"/>
        <end position="148"/>
    </location>
</feature>
<comment type="caution">
    <text evidence="2">The sequence shown here is derived from an EMBL/GenBank/DDBJ whole genome shotgun (WGS) entry which is preliminary data.</text>
</comment>
<reference evidence="2" key="1">
    <citation type="submission" date="2021-02" db="EMBL/GenBank/DDBJ databases">
        <authorList>
            <person name="Dougan E. K."/>
            <person name="Rhodes N."/>
            <person name="Thang M."/>
            <person name="Chan C."/>
        </authorList>
    </citation>
    <scope>NUCLEOTIDE SEQUENCE</scope>
</reference>
<sequence>MLLQEFQHQETITVTNVNTALPRRLGFRSNVDGIRRLFDLAHACAAGTVEGTRERPRLRLSLATMPQQARVRFGLHLPAVPPASEPVVPVVPAMCGAGKRAAPKAEPALQRAKAKAKSAAAPKENAPKKKNAAGAGRPSSSQESPYTVNSSYDAEVPFADQEAFMKFEKAWAATHVPGQHLNIRHQYVSQAGHHKVILWCNSCGPCKKKQGWRGYSAYNLESKEVNRTYTPISKHTDFSAQKAWTPLTAKTENALKEFMKSNLRHTTQDLVAIVEKNQEERPSDSWIGTWRKNHLKLHPDRAVRLSKCKWVKSDWEQLRRDYGRMEELLQAPPAEWPSSLKFGDCSEDPKETCMTLCNPALLHETLSRLSNKEYIKLCGDGTFRLATEEWVLLTVGALTKHYSVSDGVYAFRTTFSPLMFALANKESDVSYGTLFDSLISCAKAVAGVDLREAVGQYHADLHSGEEKARRRCWPRSDRVADFAHVIGACKRPARRAVRSWEKSDAQVNTWRSGLFAVMKKRAQRDPPERAAVQALQRHYLTPCSPREANDRFGVQSWPGQTSHKNLLLADWWHGAERLQPGSASGTQAQESWHVHKLKKRLGRLHQPIDALVSALQSFMQSRLKDLQARGGVLPDVPVEPFPDKYVLHDSARLTLEGRTSAHQYFRTRSMDLWSDGEDTTYYAMRRTYATFDQEAKGWSAVRTPDEQIQQVRPGTAQALARLVLATQGTCLEQALSDLGLGPSPLQDLNALLKCMSTHVLVVQGPAATKHWRRVGGNNPHTQILCLFCDSFGIAGSCEHAHVALLHSKQISLTRAEMPRRALKGVAPLCDQEPVPIILPGAARASHDRPGDESSRTPKRRDQRLLGFLAAHDFLKWAPLLQAEELTVDQLASIPLAQLKAILPQVPAGTLCTIADAAGSWSPQKAGPQLTVVHAETALKGEALEDQYAVEGLDKPANASDSVSALTFCLCSDVASEERSDSEKEEQ</sequence>
<name>A0A812TX71_9DINO</name>
<dbReference type="Proteomes" id="UP000604046">
    <property type="component" value="Unassembled WGS sequence"/>
</dbReference>
<accession>A0A812TX71</accession>
<evidence type="ECO:0000256" key="1">
    <source>
        <dbReference type="SAM" id="MobiDB-lite"/>
    </source>
</evidence>
<evidence type="ECO:0000313" key="3">
    <source>
        <dbReference type="Proteomes" id="UP000604046"/>
    </source>
</evidence>
<proteinExistence type="predicted"/>